<dbReference type="Pfam" id="PF19279">
    <property type="entry name" value="YegS_C"/>
    <property type="match status" value="1"/>
</dbReference>
<keyword evidence="6" id="KW-0539">Nucleus</keyword>
<dbReference type="GO" id="GO:0005524">
    <property type="term" value="F:ATP binding"/>
    <property type="evidence" value="ECO:0007669"/>
    <property type="project" value="UniProtKB-KW"/>
</dbReference>
<dbReference type="GO" id="GO:0003676">
    <property type="term" value="F:nucleic acid binding"/>
    <property type="evidence" value="ECO:0007669"/>
    <property type="project" value="InterPro"/>
</dbReference>
<evidence type="ECO:0000256" key="4">
    <source>
        <dbReference type="ARBA" id="ARBA00022777"/>
    </source>
</evidence>
<dbReference type="PROSITE" id="PS50174">
    <property type="entry name" value="G_PATCH"/>
    <property type="match status" value="1"/>
</dbReference>
<feature type="compositionally biased region" description="Acidic residues" evidence="7">
    <location>
        <begin position="278"/>
        <end position="294"/>
    </location>
</feature>
<organism evidence="10 11">
    <name type="scientific">Leersia perrieri</name>
    <dbReference type="NCBI Taxonomy" id="77586"/>
    <lineage>
        <taxon>Eukaryota</taxon>
        <taxon>Viridiplantae</taxon>
        <taxon>Streptophyta</taxon>
        <taxon>Embryophyta</taxon>
        <taxon>Tracheophyta</taxon>
        <taxon>Spermatophyta</taxon>
        <taxon>Magnoliopsida</taxon>
        <taxon>Liliopsida</taxon>
        <taxon>Poales</taxon>
        <taxon>Poaceae</taxon>
        <taxon>BOP clade</taxon>
        <taxon>Oryzoideae</taxon>
        <taxon>Oryzeae</taxon>
        <taxon>Oryzinae</taxon>
        <taxon>Leersia</taxon>
    </lineage>
</organism>
<dbReference type="eggNOG" id="KOG1116">
    <property type="taxonomic scope" value="Eukaryota"/>
</dbReference>
<dbReference type="Pfam" id="PF00781">
    <property type="entry name" value="DAGK_cat"/>
    <property type="match status" value="1"/>
</dbReference>
<reference evidence="10 11" key="1">
    <citation type="submission" date="2012-08" db="EMBL/GenBank/DDBJ databases">
        <title>Oryza genome evolution.</title>
        <authorList>
            <person name="Wing R.A."/>
        </authorList>
    </citation>
    <scope>NUCLEOTIDE SEQUENCE</scope>
</reference>
<dbReference type="STRING" id="77586.A0A0D9VNX3"/>
<dbReference type="InterPro" id="IPR016064">
    <property type="entry name" value="NAD/diacylglycerol_kinase_sf"/>
</dbReference>
<comment type="subcellular location">
    <subcellularLocation>
        <location evidence="1">Nucleus</location>
    </subcellularLocation>
</comment>
<evidence type="ECO:0000256" key="7">
    <source>
        <dbReference type="SAM" id="MobiDB-lite"/>
    </source>
</evidence>
<evidence type="ECO:0000256" key="5">
    <source>
        <dbReference type="ARBA" id="ARBA00022840"/>
    </source>
</evidence>
<evidence type="ECO:0008006" key="12">
    <source>
        <dbReference type="Google" id="ProtNLM"/>
    </source>
</evidence>
<dbReference type="Gramene" id="LPERR03G01790.1">
    <property type="protein sequence ID" value="LPERR03G01790.1"/>
    <property type="gene ID" value="LPERR03G01790"/>
</dbReference>
<keyword evidence="2" id="KW-0808">Transferase</keyword>
<dbReference type="eggNOG" id="KOG2809">
    <property type="taxonomic scope" value="Eukaryota"/>
</dbReference>
<feature type="region of interest" description="Disordered" evidence="7">
    <location>
        <begin position="237"/>
        <end position="294"/>
    </location>
</feature>
<dbReference type="InterPro" id="IPR017438">
    <property type="entry name" value="ATP-NAD_kinase_N"/>
</dbReference>
<keyword evidence="5" id="KW-0067">ATP-binding</keyword>
<dbReference type="Gene3D" id="2.60.200.40">
    <property type="match status" value="1"/>
</dbReference>
<feature type="domain" description="DAGKc" evidence="8">
    <location>
        <begin position="461"/>
        <end position="588"/>
    </location>
</feature>
<accession>A0A0D9VNX3</accession>
<proteinExistence type="predicted"/>
<reference evidence="11" key="2">
    <citation type="submission" date="2013-12" db="EMBL/GenBank/DDBJ databases">
        <authorList>
            <person name="Yu Y."/>
            <person name="Lee S."/>
            <person name="de Baynast K."/>
            <person name="Wissotski M."/>
            <person name="Liu L."/>
            <person name="Talag J."/>
            <person name="Goicoechea J."/>
            <person name="Angelova A."/>
            <person name="Jetty R."/>
            <person name="Kudrna D."/>
            <person name="Golser W."/>
            <person name="Rivera L."/>
            <person name="Zhang J."/>
            <person name="Wing R."/>
        </authorList>
    </citation>
    <scope>NUCLEOTIDE SEQUENCE</scope>
</reference>
<keyword evidence="11" id="KW-1185">Reference proteome</keyword>
<feature type="region of interest" description="Disordered" evidence="7">
    <location>
        <begin position="92"/>
        <end position="136"/>
    </location>
</feature>
<evidence type="ECO:0000256" key="1">
    <source>
        <dbReference type="ARBA" id="ARBA00004123"/>
    </source>
</evidence>
<dbReference type="GO" id="GO:0016301">
    <property type="term" value="F:kinase activity"/>
    <property type="evidence" value="ECO:0007669"/>
    <property type="project" value="UniProtKB-KW"/>
</dbReference>
<dbReference type="PANTHER" id="PTHR12358">
    <property type="entry name" value="SPHINGOSINE KINASE"/>
    <property type="match status" value="1"/>
</dbReference>
<evidence type="ECO:0000256" key="6">
    <source>
        <dbReference type="ARBA" id="ARBA00023242"/>
    </source>
</evidence>
<evidence type="ECO:0000259" key="9">
    <source>
        <dbReference type="PROSITE" id="PS50174"/>
    </source>
</evidence>
<dbReference type="PROSITE" id="PS50146">
    <property type="entry name" value="DAGK"/>
    <property type="match status" value="1"/>
</dbReference>
<dbReference type="SMART" id="SM00443">
    <property type="entry name" value="G_patch"/>
    <property type="match status" value="1"/>
</dbReference>
<dbReference type="GO" id="GO:0016020">
    <property type="term" value="C:membrane"/>
    <property type="evidence" value="ECO:0007669"/>
    <property type="project" value="GOC"/>
</dbReference>
<feature type="domain" description="G-patch" evidence="9">
    <location>
        <begin position="15"/>
        <end position="61"/>
    </location>
</feature>
<sequence length="757" mass="83273">MAAPEAPTCYVGIARQSAAFRLMKQMGWEEGEGLGKDKQGIKGHVRVKNKQDTLGVGVDSPHNKWVYDTTQFDNILKKLKVQSANPAITAEVEDDVSNSPDSTPKKAKPANDEVTKVTRPQGRYKKRERGKSVSSYSAKDLEGILVRKSDDNCKVDQEAEPTCCDEPDPAICQNAVSQADDVNWWGHKFGFKSGGFLGAKSHKNKSSAAKGTSNVRQTFGEEDQENLYNLVQDKATSGKQGLGIKSQPMKVAGQRWKGNKTSFGVSDDENSAQSNELSELEEDGDEEESANDAESIDMKMNTGKEACVDVKHKPKTKVKKLCKTILRQAPAQSMKLKELKVAVEAHSNSMFSNFSCRREALMFLKRKHELIVFELEQSSVELDAATCNPVVLVAVLTFAISFCSSKEAENSILMAKGCSLYLKLRSRRGVAEAIVVSSDDYTLVQSAHYALQYRCANGRTGKQWKQLLPDLRTRFADQCDICECFTSAPFDAIDITREAIKDGADAVIAVGGDGTLHEVVNGFFSKGSPVHALDLGPDHITTLGLIPLGTGSDFARTFNWTNDPHEAIDRIVRGVKSKLDIGMMKGPDGNPHYFVNVADIHLSAKAGYFSSMYKRFGNLCYVFGALRAFWGHSNRDLRIKVNGGEWRTVHKVTALCIGNAKYFGGGMKITPTADPFSGDIEVVILQDFKWYDFLLKLHRLYGGTHLSVSGVSSIRVQSIEVAEKELTADIFVQSDGEHFGFLPTKFSVLPGAVDFFC</sequence>
<dbReference type="InterPro" id="IPR050187">
    <property type="entry name" value="Lipid_Phosphate_FormReg"/>
</dbReference>
<dbReference type="EnsemblPlants" id="LPERR03G01790.1">
    <property type="protein sequence ID" value="LPERR03G01790.1"/>
    <property type="gene ID" value="LPERR03G01790"/>
</dbReference>
<reference evidence="10" key="3">
    <citation type="submission" date="2015-04" db="UniProtKB">
        <authorList>
            <consortium name="EnsemblPlants"/>
        </authorList>
    </citation>
    <scope>IDENTIFICATION</scope>
</reference>
<dbReference type="SUPFAM" id="SSF111331">
    <property type="entry name" value="NAD kinase/diacylglycerol kinase-like"/>
    <property type="match status" value="1"/>
</dbReference>
<dbReference type="InterPro" id="IPR045540">
    <property type="entry name" value="YegS/DAGK_C"/>
</dbReference>
<evidence type="ECO:0000313" key="10">
    <source>
        <dbReference type="EnsemblPlants" id="LPERR03G01790.1"/>
    </source>
</evidence>
<dbReference type="Proteomes" id="UP000032180">
    <property type="component" value="Chromosome 3"/>
</dbReference>
<dbReference type="GO" id="GO:0006665">
    <property type="term" value="P:sphingolipid metabolic process"/>
    <property type="evidence" value="ECO:0007669"/>
    <property type="project" value="UniProtKB-ARBA"/>
</dbReference>
<dbReference type="Pfam" id="PF01585">
    <property type="entry name" value="G-patch"/>
    <property type="match status" value="1"/>
</dbReference>
<evidence type="ECO:0000313" key="11">
    <source>
        <dbReference type="Proteomes" id="UP000032180"/>
    </source>
</evidence>
<name>A0A0D9VNX3_9ORYZ</name>
<dbReference type="Pfam" id="PF25879">
    <property type="entry name" value="WHD_LYAR"/>
    <property type="match status" value="1"/>
</dbReference>
<dbReference type="AlphaFoldDB" id="A0A0D9VNX3"/>
<keyword evidence="4" id="KW-0418">Kinase</keyword>
<dbReference type="InterPro" id="IPR058719">
    <property type="entry name" value="WHD_LYAR"/>
</dbReference>
<evidence type="ECO:0000256" key="2">
    <source>
        <dbReference type="ARBA" id="ARBA00022679"/>
    </source>
</evidence>
<dbReference type="Gene3D" id="3.40.50.10330">
    <property type="entry name" value="Probable inorganic polyphosphate/atp-NAD kinase, domain 1"/>
    <property type="match status" value="1"/>
</dbReference>
<dbReference type="InterPro" id="IPR000467">
    <property type="entry name" value="G_patch_dom"/>
</dbReference>
<keyword evidence="3" id="KW-0547">Nucleotide-binding</keyword>
<protein>
    <recommendedName>
        <fullName evidence="12">G-patch domain-containing protein</fullName>
    </recommendedName>
</protein>
<dbReference type="InterPro" id="IPR001206">
    <property type="entry name" value="Diacylglycerol_kinase_cat_dom"/>
</dbReference>
<evidence type="ECO:0000259" key="8">
    <source>
        <dbReference type="PROSITE" id="PS50146"/>
    </source>
</evidence>
<evidence type="ECO:0000256" key="3">
    <source>
        <dbReference type="ARBA" id="ARBA00022741"/>
    </source>
</evidence>
<dbReference type="HOGENOM" id="CLU_378742_0_0_1"/>
<dbReference type="PANTHER" id="PTHR12358:SF54">
    <property type="entry name" value="SPHINGOSINE KINASE RELATED PROTEIN"/>
    <property type="match status" value="1"/>
</dbReference>